<evidence type="ECO:0008006" key="4">
    <source>
        <dbReference type="Google" id="ProtNLM"/>
    </source>
</evidence>
<evidence type="ECO:0000313" key="3">
    <source>
        <dbReference type="Proteomes" id="UP001169719"/>
    </source>
</evidence>
<proteinExistence type="predicted"/>
<sequence length="266" mass="30243">MKRKFTGAALALAFSAGVFALPTPQLKVETTQIVSNETGETIDAFKVNGLEINMTKRDRVRAGHWGLTESDYAKYLYAMEYMPRGTWTPDLDPPIVLGNLANTHKERLYYARIMNELEQNRRMREAAFQKAGHEHIDEMLAKEGYVKLEDRPEPRKGDFSINLPAGKFELRSLFVDLDDCDNDCKSFVRRHIMMASANVKFDLYVKGATSSDDSSVFRSLGISLDQVSTGDFNLSRDANIFRTQTRGKNLPFLIQQNDNVTRLIEM</sequence>
<organism evidence="2 3">
    <name type="scientific">Vibrio agarivorans</name>
    <dbReference type="NCBI Taxonomy" id="153622"/>
    <lineage>
        <taxon>Bacteria</taxon>
        <taxon>Pseudomonadati</taxon>
        <taxon>Pseudomonadota</taxon>
        <taxon>Gammaproteobacteria</taxon>
        <taxon>Vibrionales</taxon>
        <taxon>Vibrionaceae</taxon>
        <taxon>Vibrio</taxon>
    </lineage>
</organism>
<protein>
    <recommendedName>
        <fullName evidence="4">DUF4852 domain-containing protein</fullName>
    </recommendedName>
</protein>
<accession>A0ABT7Y7A1</accession>
<name>A0ABT7Y7A1_9VIBR</name>
<feature type="signal peptide" evidence="1">
    <location>
        <begin position="1"/>
        <end position="20"/>
    </location>
</feature>
<dbReference type="Proteomes" id="UP001169719">
    <property type="component" value="Unassembled WGS sequence"/>
</dbReference>
<evidence type="ECO:0000256" key="1">
    <source>
        <dbReference type="SAM" id="SignalP"/>
    </source>
</evidence>
<gene>
    <name evidence="2" type="ORF">QWJ08_20980</name>
</gene>
<evidence type="ECO:0000313" key="2">
    <source>
        <dbReference type="EMBL" id="MDN2483830.1"/>
    </source>
</evidence>
<keyword evidence="1" id="KW-0732">Signal</keyword>
<feature type="chain" id="PRO_5047020759" description="DUF4852 domain-containing protein" evidence="1">
    <location>
        <begin position="21"/>
        <end position="266"/>
    </location>
</feature>
<reference evidence="2" key="1">
    <citation type="submission" date="2024-05" db="EMBL/GenBank/DDBJ databases">
        <title>Genome Sequences of Four Agar- Degrading Marine Bacteria.</title>
        <authorList>
            <person name="Phillips E.K."/>
            <person name="Shaffer J.C."/>
            <person name="Henson M.W."/>
            <person name="Temperton B."/>
            <person name="Thrash C.J."/>
            <person name="Martin M.O."/>
        </authorList>
    </citation>
    <scope>NUCLEOTIDE SEQUENCE</scope>
    <source>
        <strain evidence="2">EKP203</strain>
    </source>
</reference>
<keyword evidence="3" id="KW-1185">Reference proteome</keyword>
<comment type="caution">
    <text evidence="2">The sequence shown here is derived from an EMBL/GenBank/DDBJ whole genome shotgun (WGS) entry which is preliminary data.</text>
</comment>
<dbReference type="EMBL" id="JAUEOZ010000003">
    <property type="protein sequence ID" value="MDN2483830.1"/>
    <property type="molecule type" value="Genomic_DNA"/>
</dbReference>
<dbReference type="RefSeq" id="WP_289963984.1">
    <property type="nucleotide sequence ID" value="NZ_JAUEOZ010000003.1"/>
</dbReference>